<evidence type="ECO:0000313" key="2">
    <source>
        <dbReference type="Proteomes" id="UP000016927"/>
    </source>
</evidence>
<name>R0MCK8_NOSB1</name>
<proteinExistence type="predicted"/>
<evidence type="ECO:0000313" key="1">
    <source>
        <dbReference type="EMBL" id="EOB11780.1"/>
    </source>
</evidence>
<gene>
    <name evidence="1" type="ORF">NBO_853g0001</name>
</gene>
<protein>
    <submittedName>
        <fullName evidence="1">Uncharacterized protein</fullName>
    </submittedName>
</protein>
<dbReference type="VEuPathDB" id="MicrosporidiaDB:NBO_853g0001"/>
<dbReference type="HOGENOM" id="CLU_132706_2_0_1"/>
<keyword evidence="2" id="KW-1185">Reference proteome</keyword>
<dbReference type="AlphaFoldDB" id="R0MCK8"/>
<dbReference type="EMBL" id="KB909760">
    <property type="protein sequence ID" value="EOB11780.1"/>
    <property type="molecule type" value="Genomic_DNA"/>
</dbReference>
<accession>R0MCK8</accession>
<organism evidence="1 2">
    <name type="scientific">Nosema bombycis (strain CQ1 / CVCC 102059)</name>
    <name type="common">Microsporidian parasite</name>
    <name type="synonym">Pebrine of silkworm</name>
    <dbReference type="NCBI Taxonomy" id="578461"/>
    <lineage>
        <taxon>Eukaryota</taxon>
        <taxon>Fungi</taxon>
        <taxon>Fungi incertae sedis</taxon>
        <taxon>Microsporidia</taxon>
        <taxon>Nosematidae</taxon>
        <taxon>Nosema</taxon>
    </lineage>
</organism>
<reference evidence="1 2" key="1">
    <citation type="journal article" date="2013" name="BMC Genomics">
        <title>Comparative genomics of parasitic silkworm microsporidia reveal an association between genome expansion and host adaptation.</title>
        <authorList>
            <person name="Pan G."/>
            <person name="Xu J."/>
            <person name="Li T."/>
            <person name="Xia Q."/>
            <person name="Liu S.L."/>
            <person name="Zhang G."/>
            <person name="Li S."/>
            <person name="Li C."/>
            <person name="Liu H."/>
            <person name="Yang L."/>
            <person name="Liu T."/>
            <person name="Zhang X."/>
            <person name="Wu Z."/>
            <person name="Fan W."/>
            <person name="Dang X."/>
            <person name="Xiang H."/>
            <person name="Tao M."/>
            <person name="Li Y."/>
            <person name="Hu J."/>
            <person name="Li Z."/>
            <person name="Lin L."/>
            <person name="Luo J."/>
            <person name="Geng L."/>
            <person name="Wang L."/>
            <person name="Long M."/>
            <person name="Wan Y."/>
            <person name="He N."/>
            <person name="Zhang Z."/>
            <person name="Lu C."/>
            <person name="Keeling P.J."/>
            <person name="Wang J."/>
            <person name="Xiang Z."/>
            <person name="Zhou Z."/>
        </authorList>
    </citation>
    <scope>NUCLEOTIDE SEQUENCE [LARGE SCALE GENOMIC DNA]</scope>
    <source>
        <strain evidence="2">CQ1 / CVCC 102059</strain>
    </source>
</reference>
<sequence>MPGTILYGYSIYEGLEYNISSRTLININNGKIKRFRETKDRLFLYLLHNAEKNIILDEDIFVNVFEKSGLRCSKSYLWAMTRKLHLAFISVGYERAPFYRCDRKGYRVDSRKISEIYTQEENC</sequence>
<dbReference type="Proteomes" id="UP000016927">
    <property type="component" value="Unassembled WGS sequence"/>
</dbReference>